<dbReference type="EMBL" id="VWOX01000005">
    <property type="protein sequence ID" value="KAA5543829.1"/>
    <property type="molecule type" value="Genomic_DNA"/>
</dbReference>
<protein>
    <submittedName>
        <fullName evidence="10">Exosortase U</fullName>
    </submittedName>
</protein>
<name>A0A5M6DCM4_9BACT</name>
<keyword evidence="11" id="KW-1185">Reference proteome</keyword>
<keyword evidence="3" id="KW-0645">Protease</keyword>
<gene>
    <name evidence="10" type="primary">xrtU</name>
    <name evidence="10" type="ORF">FYK55_11715</name>
</gene>
<dbReference type="AlphaFoldDB" id="A0A5M6DCM4"/>
<accession>A0A5M6DCM4</accession>
<dbReference type="RefSeq" id="WP_150076581.1">
    <property type="nucleotide sequence ID" value="NZ_VWOX01000005.1"/>
</dbReference>
<keyword evidence="5" id="KW-0378">Hydrolase</keyword>
<feature type="transmembrane region" description="Helical" evidence="9">
    <location>
        <begin position="12"/>
        <end position="33"/>
    </location>
</feature>
<organism evidence="10 11">
    <name type="scientific">Roseiconus nitratireducens</name>
    <dbReference type="NCBI Taxonomy" id="2605748"/>
    <lineage>
        <taxon>Bacteria</taxon>
        <taxon>Pseudomonadati</taxon>
        <taxon>Planctomycetota</taxon>
        <taxon>Planctomycetia</taxon>
        <taxon>Pirellulales</taxon>
        <taxon>Pirellulaceae</taxon>
        <taxon>Roseiconus</taxon>
    </lineage>
</organism>
<dbReference type="Pfam" id="PF09721">
    <property type="entry name" value="Exosortase_EpsH"/>
    <property type="match status" value="1"/>
</dbReference>
<evidence type="ECO:0000313" key="11">
    <source>
        <dbReference type="Proteomes" id="UP000324479"/>
    </source>
</evidence>
<dbReference type="InterPro" id="IPR013426">
    <property type="entry name" value="EpsH-like"/>
</dbReference>
<dbReference type="NCBIfam" id="TIGR04178">
    <property type="entry name" value="exo_archaeo"/>
    <property type="match status" value="1"/>
</dbReference>
<dbReference type="Proteomes" id="UP000324479">
    <property type="component" value="Unassembled WGS sequence"/>
</dbReference>
<proteinExistence type="predicted"/>
<feature type="transmembrane region" description="Helical" evidence="9">
    <location>
        <begin position="39"/>
        <end position="56"/>
    </location>
</feature>
<feature type="transmembrane region" description="Helical" evidence="9">
    <location>
        <begin position="246"/>
        <end position="264"/>
    </location>
</feature>
<evidence type="ECO:0000256" key="9">
    <source>
        <dbReference type="SAM" id="Phobius"/>
    </source>
</evidence>
<dbReference type="GO" id="GO:0005886">
    <property type="term" value="C:plasma membrane"/>
    <property type="evidence" value="ECO:0007669"/>
    <property type="project" value="UniProtKB-SubCell"/>
</dbReference>
<dbReference type="GO" id="GO:0006508">
    <property type="term" value="P:proteolysis"/>
    <property type="evidence" value="ECO:0007669"/>
    <property type="project" value="UniProtKB-KW"/>
</dbReference>
<keyword evidence="4 9" id="KW-0812">Transmembrane</keyword>
<feature type="transmembrane region" description="Helical" evidence="9">
    <location>
        <begin position="119"/>
        <end position="135"/>
    </location>
</feature>
<feature type="transmembrane region" description="Helical" evidence="9">
    <location>
        <begin position="329"/>
        <end position="348"/>
    </location>
</feature>
<evidence type="ECO:0000256" key="8">
    <source>
        <dbReference type="SAM" id="MobiDB-lite"/>
    </source>
</evidence>
<feature type="transmembrane region" description="Helical" evidence="9">
    <location>
        <begin position="68"/>
        <end position="85"/>
    </location>
</feature>
<evidence type="ECO:0000256" key="7">
    <source>
        <dbReference type="ARBA" id="ARBA00023136"/>
    </source>
</evidence>
<keyword evidence="2" id="KW-1003">Cell membrane</keyword>
<evidence type="ECO:0000256" key="3">
    <source>
        <dbReference type="ARBA" id="ARBA00022670"/>
    </source>
</evidence>
<keyword evidence="7 9" id="KW-0472">Membrane</keyword>
<feature type="transmembrane region" description="Helical" evidence="9">
    <location>
        <begin position="91"/>
        <end position="107"/>
    </location>
</feature>
<reference evidence="10 11" key="1">
    <citation type="submission" date="2019-08" db="EMBL/GenBank/DDBJ databases">
        <authorList>
            <person name="Dhanesh K."/>
            <person name="Kumar G."/>
            <person name="Sasikala C."/>
            <person name="Venkata Ramana C."/>
        </authorList>
    </citation>
    <scope>NUCLEOTIDE SEQUENCE [LARGE SCALE GENOMIC DNA]</scope>
    <source>
        <strain evidence="10 11">JC645</strain>
    </source>
</reference>
<sequence>MNGRSSQSTYTAWGFWALILLAPLPGLSVYLAWISELEQYGYLLPLFLALIALILFRWDHVIRMPGDASSLALVGLSTTVTVVGAYRNSPWFSAIGFALAAAAWLRVHRSADDGGHRLTYLALLLVMLIRLPLNLDLQLSSALQTFTSKVSSHLLDAAAVTHYLRGNVLELPGGTLFVEEACSGVQSLFTILFLVCLWMVLVRRPLIATPAYLLAGVIWAMVMNVVRITSIALAQEWYGYNWSTGTAHEILGWVCLLVAALMMLSTDRLLRVAFYPVPPDESGNLGNPVARIWNAALLLGMPEPTDDEFRSSRPAPQPSRPIPWMTRSLLVASVLFFLTSIAFGARMMESRIAQVVRPDQRPLLWDPDAALLNTTSYASLITDHQSLREADSKQLGNHADVWTVMMDGLPVRIAISQPYPEWHDMRRCYTGNGWQINDWNAVLPPPETNSKDPSAIAETPTDGWPVSHAELVRESGDYGTLMFCGLTYDRELLSPPMAGLLSMFGNRVKDRSSLRPNVIMLQLWTETQTPIVPEQMTRLRQLFEAFRLTVHDRLPVNAGPNTSPSDLDTHLTAVSAHDGARRSTP</sequence>
<comment type="caution">
    <text evidence="10">The sequence shown here is derived from an EMBL/GenBank/DDBJ whole genome shotgun (WGS) entry which is preliminary data.</text>
</comment>
<evidence type="ECO:0000256" key="4">
    <source>
        <dbReference type="ARBA" id="ARBA00022692"/>
    </source>
</evidence>
<comment type="subcellular location">
    <subcellularLocation>
        <location evidence="1">Cell membrane</location>
        <topology evidence="1">Multi-pass membrane protein</topology>
    </subcellularLocation>
</comment>
<evidence type="ECO:0000256" key="2">
    <source>
        <dbReference type="ARBA" id="ARBA00022475"/>
    </source>
</evidence>
<dbReference type="NCBIfam" id="NF033780">
    <property type="entry name" value="exosort_XrtU_C"/>
    <property type="match status" value="1"/>
</dbReference>
<feature type="transmembrane region" description="Helical" evidence="9">
    <location>
        <begin position="184"/>
        <end position="201"/>
    </location>
</feature>
<dbReference type="GO" id="GO:0008233">
    <property type="term" value="F:peptidase activity"/>
    <property type="evidence" value="ECO:0007669"/>
    <property type="project" value="UniProtKB-KW"/>
</dbReference>
<evidence type="ECO:0000256" key="6">
    <source>
        <dbReference type="ARBA" id="ARBA00022989"/>
    </source>
</evidence>
<evidence type="ECO:0000256" key="5">
    <source>
        <dbReference type="ARBA" id="ARBA00022801"/>
    </source>
</evidence>
<keyword evidence="6 9" id="KW-1133">Transmembrane helix</keyword>
<dbReference type="InterPro" id="IPR019127">
    <property type="entry name" value="Exosortase"/>
</dbReference>
<feature type="transmembrane region" description="Helical" evidence="9">
    <location>
        <begin position="213"/>
        <end position="234"/>
    </location>
</feature>
<feature type="region of interest" description="Disordered" evidence="8">
    <location>
        <begin position="556"/>
        <end position="585"/>
    </location>
</feature>
<evidence type="ECO:0000313" key="10">
    <source>
        <dbReference type="EMBL" id="KAA5543829.1"/>
    </source>
</evidence>
<dbReference type="NCBIfam" id="TIGR02602">
    <property type="entry name" value="8TM_EpsH"/>
    <property type="match status" value="1"/>
</dbReference>
<dbReference type="InterPro" id="IPR026392">
    <property type="entry name" value="Exo/Archaeosortase_dom"/>
</dbReference>
<evidence type="ECO:0000256" key="1">
    <source>
        <dbReference type="ARBA" id="ARBA00004651"/>
    </source>
</evidence>